<gene>
    <name evidence="2" type="ORF">PHLGIDRAFT_501488</name>
</gene>
<evidence type="ECO:0000256" key="1">
    <source>
        <dbReference type="SAM" id="MobiDB-lite"/>
    </source>
</evidence>
<organism evidence="2 3">
    <name type="scientific">Phlebiopsis gigantea (strain 11061_1 CR5-6)</name>
    <name type="common">White-rot fungus</name>
    <name type="synonym">Peniophora gigantea</name>
    <dbReference type="NCBI Taxonomy" id="745531"/>
    <lineage>
        <taxon>Eukaryota</taxon>
        <taxon>Fungi</taxon>
        <taxon>Dikarya</taxon>
        <taxon>Basidiomycota</taxon>
        <taxon>Agaricomycotina</taxon>
        <taxon>Agaricomycetes</taxon>
        <taxon>Polyporales</taxon>
        <taxon>Phanerochaetaceae</taxon>
        <taxon>Phlebiopsis</taxon>
    </lineage>
</organism>
<keyword evidence="3" id="KW-1185">Reference proteome</keyword>
<reference evidence="2 3" key="1">
    <citation type="journal article" date="2014" name="PLoS Genet.">
        <title>Analysis of the Phlebiopsis gigantea genome, transcriptome and secretome provides insight into its pioneer colonization strategies of wood.</title>
        <authorList>
            <person name="Hori C."/>
            <person name="Ishida T."/>
            <person name="Igarashi K."/>
            <person name="Samejima M."/>
            <person name="Suzuki H."/>
            <person name="Master E."/>
            <person name="Ferreira P."/>
            <person name="Ruiz-Duenas F.J."/>
            <person name="Held B."/>
            <person name="Canessa P."/>
            <person name="Larrondo L.F."/>
            <person name="Schmoll M."/>
            <person name="Druzhinina I.S."/>
            <person name="Kubicek C.P."/>
            <person name="Gaskell J.A."/>
            <person name="Kersten P."/>
            <person name="St John F."/>
            <person name="Glasner J."/>
            <person name="Sabat G."/>
            <person name="Splinter BonDurant S."/>
            <person name="Syed K."/>
            <person name="Yadav J."/>
            <person name="Mgbeahuruike A.C."/>
            <person name="Kovalchuk A."/>
            <person name="Asiegbu F.O."/>
            <person name="Lackner G."/>
            <person name="Hoffmeister D."/>
            <person name="Rencoret J."/>
            <person name="Gutierrez A."/>
            <person name="Sun H."/>
            <person name="Lindquist E."/>
            <person name="Barry K."/>
            <person name="Riley R."/>
            <person name="Grigoriev I.V."/>
            <person name="Henrissat B."/>
            <person name="Kues U."/>
            <person name="Berka R.M."/>
            <person name="Martinez A.T."/>
            <person name="Covert S.F."/>
            <person name="Blanchette R.A."/>
            <person name="Cullen D."/>
        </authorList>
    </citation>
    <scope>NUCLEOTIDE SEQUENCE [LARGE SCALE GENOMIC DNA]</scope>
    <source>
        <strain evidence="2 3">11061_1 CR5-6</strain>
    </source>
</reference>
<sequence length="157" mass="17859">MIGWREAETSERSDWLGKTRRLALSLAHGVRVVPLPSVSVASSSPPARRIADISTWWHVRTVKTVGPRCVNASWRDPATGYYSGVLLPLDAASFLRDHYAHLQDATENAQPEHTAPSTPRRHRRLIRHQVREAHIEETLQATPRHRSRRPTNQEGQR</sequence>
<protein>
    <submittedName>
        <fullName evidence="2">Uncharacterized protein</fullName>
    </submittedName>
</protein>
<evidence type="ECO:0000313" key="2">
    <source>
        <dbReference type="EMBL" id="KIP02483.1"/>
    </source>
</evidence>
<dbReference type="HOGENOM" id="CLU_1678571_0_0_1"/>
<dbReference type="EMBL" id="KN840672">
    <property type="protein sequence ID" value="KIP02483.1"/>
    <property type="molecule type" value="Genomic_DNA"/>
</dbReference>
<accession>A0A0C3PBV3</accession>
<name>A0A0C3PBV3_PHLG1</name>
<proteinExistence type="predicted"/>
<dbReference type="Proteomes" id="UP000053257">
    <property type="component" value="Unassembled WGS sequence"/>
</dbReference>
<feature type="region of interest" description="Disordered" evidence="1">
    <location>
        <begin position="133"/>
        <end position="157"/>
    </location>
</feature>
<dbReference type="AlphaFoldDB" id="A0A0C3PBV3"/>
<evidence type="ECO:0000313" key="3">
    <source>
        <dbReference type="Proteomes" id="UP000053257"/>
    </source>
</evidence>